<dbReference type="RefSeq" id="WP_285233717.1">
    <property type="nucleotide sequence ID" value="NZ_CP116346.1"/>
</dbReference>
<dbReference type="CDD" id="cd14503">
    <property type="entry name" value="PTP-bact"/>
    <property type="match status" value="1"/>
</dbReference>
<dbReference type="KEGG" id="pais:PFX98_03140"/>
<organism evidence="3 4">
    <name type="scientific">Paucibacter sediminis</name>
    <dbReference type="NCBI Taxonomy" id="3019553"/>
    <lineage>
        <taxon>Bacteria</taxon>
        <taxon>Pseudomonadati</taxon>
        <taxon>Pseudomonadota</taxon>
        <taxon>Betaproteobacteria</taxon>
        <taxon>Burkholderiales</taxon>
        <taxon>Sphaerotilaceae</taxon>
        <taxon>Roseateles</taxon>
    </lineage>
</organism>
<dbReference type="Gene3D" id="3.90.190.10">
    <property type="entry name" value="Protein tyrosine phosphatase superfamily"/>
    <property type="match status" value="1"/>
</dbReference>
<dbReference type="EMBL" id="CP116346">
    <property type="protein sequence ID" value="WIT12619.1"/>
    <property type="molecule type" value="Genomic_DNA"/>
</dbReference>
<name>A0AA95SX68_9BURK</name>
<evidence type="ECO:0000259" key="2">
    <source>
        <dbReference type="Pfam" id="PF22741"/>
    </source>
</evidence>
<sequence>MKNRLAAGMRLLLSLPLLLSAAAHAAPPAPPNLVALSEQLVTSGQPSADWLATLGAQGFDAVIYLAPPTVGDAVREEPLIVARQGLVFINIPVRFDAPSARDFETFAAQLGALKGRKVLVHCQVNMRASTLSFLYRTVVEKAEPRQAYEQVARIWTPSGPWKTLMLDQLRQHQINFDPF</sequence>
<feature type="signal peptide" evidence="1">
    <location>
        <begin position="1"/>
        <end position="25"/>
    </location>
</feature>
<dbReference type="InterPro" id="IPR055214">
    <property type="entry name" value="PTP-NADK"/>
</dbReference>
<dbReference type="Proteomes" id="UP001177769">
    <property type="component" value="Chromosome"/>
</dbReference>
<protein>
    <submittedName>
        <fullName evidence="3">Protein tyrosine phosphatase family protein</fullName>
    </submittedName>
</protein>
<reference evidence="3" key="1">
    <citation type="submission" date="2023-01" db="EMBL/GenBank/DDBJ databases">
        <title>Whole genome sequence of Paucibacter sp. S2-9 isolated from pond sediment.</title>
        <authorList>
            <person name="Jung J.Y."/>
        </authorList>
    </citation>
    <scope>NUCLEOTIDE SEQUENCE</scope>
    <source>
        <strain evidence="3">S2-9</strain>
    </source>
</reference>
<accession>A0AA95SX68</accession>
<evidence type="ECO:0000313" key="3">
    <source>
        <dbReference type="EMBL" id="WIT12619.1"/>
    </source>
</evidence>
<feature type="domain" description="DSP-PTPase phosphatase fused to NAD+ Kinase" evidence="2">
    <location>
        <begin position="40"/>
        <end position="149"/>
    </location>
</feature>
<keyword evidence="1" id="KW-0732">Signal</keyword>
<proteinExistence type="predicted"/>
<dbReference type="Pfam" id="PF22741">
    <property type="entry name" value="PTP-NADK"/>
    <property type="match status" value="1"/>
</dbReference>
<dbReference type="AlphaFoldDB" id="A0AA95SX68"/>
<dbReference type="InterPro" id="IPR029021">
    <property type="entry name" value="Prot-tyrosine_phosphatase-like"/>
</dbReference>
<feature type="chain" id="PRO_5041691058" evidence="1">
    <location>
        <begin position="26"/>
        <end position="179"/>
    </location>
</feature>
<keyword evidence="4" id="KW-1185">Reference proteome</keyword>
<gene>
    <name evidence="3" type="ORF">PFX98_03140</name>
</gene>
<dbReference type="SUPFAM" id="SSF52799">
    <property type="entry name" value="(Phosphotyrosine protein) phosphatases II"/>
    <property type="match status" value="1"/>
</dbReference>
<evidence type="ECO:0000256" key="1">
    <source>
        <dbReference type="SAM" id="SignalP"/>
    </source>
</evidence>
<evidence type="ECO:0000313" key="4">
    <source>
        <dbReference type="Proteomes" id="UP001177769"/>
    </source>
</evidence>